<accession>A0A7C4E0W0</accession>
<dbReference type="InterPro" id="IPR036390">
    <property type="entry name" value="WH_DNA-bd_sf"/>
</dbReference>
<reference evidence="5" key="1">
    <citation type="journal article" date="2020" name="mSystems">
        <title>Genome- and Community-Level Interaction Insights into Carbon Utilization and Element Cycling Functions of Hydrothermarchaeota in Hydrothermal Sediment.</title>
        <authorList>
            <person name="Zhou Z."/>
            <person name="Liu Y."/>
            <person name="Xu W."/>
            <person name="Pan J."/>
            <person name="Luo Z.H."/>
            <person name="Li M."/>
        </authorList>
    </citation>
    <scope>NUCLEOTIDE SEQUENCE [LARGE SCALE GENOMIC DNA]</scope>
    <source>
        <strain evidence="5">SpSt-613</strain>
        <strain evidence="4">SpSt-669</strain>
    </source>
</reference>
<dbReference type="Pfam" id="PF24036">
    <property type="entry name" value="DUF7345"/>
    <property type="match status" value="1"/>
</dbReference>
<feature type="domain" description="DUF7343" evidence="2">
    <location>
        <begin position="234"/>
        <end position="289"/>
    </location>
</feature>
<protein>
    <submittedName>
        <fullName evidence="5">MarR family transcriptional regulator</fullName>
    </submittedName>
</protein>
<gene>
    <name evidence="5" type="ORF">ENT82_03190</name>
    <name evidence="4" type="ORF">ENU43_01615</name>
</gene>
<dbReference type="CDD" id="cd00090">
    <property type="entry name" value="HTH_ARSR"/>
    <property type="match status" value="1"/>
</dbReference>
<dbReference type="InterPro" id="IPR055769">
    <property type="entry name" value="DUF7345"/>
</dbReference>
<feature type="transmembrane region" description="Helical" evidence="1">
    <location>
        <begin position="201"/>
        <end position="220"/>
    </location>
</feature>
<dbReference type="InterPro" id="IPR055767">
    <property type="entry name" value="DUF7343"/>
</dbReference>
<proteinExistence type="predicted"/>
<keyword evidence="1" id="KW-1133">Transmembrane helix</keyword>
<keyword evidence="1" id="KW-0472">Membrane</keyword>
<evidence type="ECO:0000313" key="5">
    <source>
        <dbReference type="EMBL" id="HGN90118.1"/>
    </source>
</evidence>
<dbReference type="SUPFAM" id="SSF46785">
    <property type="entry name" value="Winged helix' DNA-binding domain"/>
    <property type="match status" value="1"/>
</dbReference>
<comment type="caution">
    <text evidence="5">The sequence shown here is derived from an EMBL/GenBank/DDBJ whole genome shotgun (WGS) entry which is preliminary data.</text>
</comment>
<sequence length="290" mass="31714">MLITLFLSLMLVASQPPPYITLYVVELGADGSATWRISHAFPLGSVEEAEAFKTLASNMSLQSGEYLARVERLVSDAAAATGREMMVEDFHVSHEVVETVSGMLGVVKVVFRWSGFAKRLDNGLEAGDVFVGGMVLLDGETLRISFPTGYRVVEVRPTADGMGDGFVEWRGRRVFGEKEPHIVLSSSNIVPAPPSFLQSSWIVFPALFSVGLGAAVALFAKRRRRVSGDELLVERVVAVLRRHGGEMKQSQIARELGLPRSTISTVMKVLEEQGRVSRVKVGRDVVVKLQ</sequence>
<evidence type="ECO:0000256" key="1">
    <source>
        <dbReference type="SAM" id="Phobius"/>
    </source>
</evidence>
<dbReference type="InterPro" id="IPR011991">
    <property type="entry name" value="ArsR-like_HTH"/>
</dbReference>
<dbReference type="Pfam" id="PF24034">
    <property type="entry name" value="DUF7343"/>
    <property type="match status" value="1"/>
</dbReference>
<dbReference type="Gene3D" id="1.10.10.10">
    <property type="entry name" value="Winged helix-like DNA-binding domain superfamily/Winged helix DNA-binding domain"/>
    <property type="match status" value="1"/>
</dbReference>
<dbReference type="AlphaFoldDB" id="A0A7C4E0W0"/>
<dbReference type="EMBL" id="DTAD01000034">
    <property type="protein sequence ID" value="HGN90118.1"/>
    <property type="molecule type" value="Genomic_DNA"/>
</dbReference>
<dbReference type="EMBL" id="DTCM01000019">
    <property type="protein sequence ID" value="HGL40352.1"/>
    <property type="molecule type" value="Genomic_DNA"/>
</dbReference>
<feature type="domain" description="DUF7345" evidence="3">
    <location>
        <begin position="25"/>
        <end position="150"/>
    </location>
</feature>
<keyword evidence="1" id="KW-0812">Transmembrane</keyword>
<name>A0A7C4E0W0_CALS0</name>
<evidence type="ECO:0000259" key="2">
    <source>
        <dbReference type="Pfam" id="PF24034"/>
    </source>
</evidence>
<evidence type="ECO:0000259" key="3">
    <source>
        <dbReference type="Pfam" id="PF24036"/>
    </source>
</evidence>
<organism evidence="5">
    <name type="scientific">Caldiarchaeum subterraneum</name>
    <dbReference type="NCBI Taxonomy" id="311458"/>
    <lineage>
        <taxon>Archaea</taxon>
        <taxon>Nitrososphaerota</taxon>
        <taxon>Candidatus Caldarchaeales</taxon>
        <taxon>Candidatus Caldarchaeaceae</taxon>
        <taxon>Candidatus Caldarchaeum</taxon>
    </lineage>
</organism>
<dbReference type="InterPro" id="IPR036388">
    <property type="entry name" value="WH-like_DNA-bd_sf"/>
</dbReference>
<evidence type="ECO:0000313" key="4">
    <source>
        <dbReference type="EMBL" id="HGL40352.1"/>
    </source>
</evidence>